<evidence type="ECO:0000256" key="1">
    <source>
        <dbReference type="ARBA" id="ARBA00022448"/>
    </source>
</evidence>
<organism evidence="3 4">
    <name type="scientific">Corynebacterium pseudotuberculosis (strain C231)</name>
    <dbReference type="NCBI Taxonomy" id="681645"/>
    <lineage>
        <taxon>Bacteria</taxon>
        <taxon>Bacillati</taxon>
        <taxon>Actinomycetota</taxon>
        <taxon>Actinomycetes</taxon>
        <taxon>Mycobacteriales</taxon>
        <taxon>Corynebacteriaceae</taxon>
        <taxon>Corynebacterium</taxon>
    </lineage>
</organism>
<gene>
    <name evidence="3" type="ORF">CPC231_05360</name>
</gene>
<dbReference type="InterPro" id="IPR027417">
    <property type="entry name" value="P-loop_NTPase"/>
</dbReference>
<evidence type="ECO:0000313" key="4">
    <source>
        <dbReference type="Proteomes" id="UP000000276"/>
    </source>
</evidence>
<proteinExistence type="predicted"/>
<reference evidence="3 4" key="1">
    <citation type="journal article" date="2011" name="J. Bacteriol.">
        <title>Complete genome sequence of Corynebacterium pseudotuberculosis I19, a strain isolated from a cow in Israel with bovine mastitis.</title>
        <authorList>
            <consortium name="Consortium: Rede Paraense de Genomica e Proteomica (RPGP)"/>
            <person name="Silva A."/>
            <person name="Schneider M.P."/>
            <person name="Cerdeira L."/>
            <person name="Barbosa M.S."/>
            <person name="Ramos R.T."/>
            <person name="Carneiro A.R."/>
            <person name="Santos R."/>
            <person name="Lima M."/>
            <person name="D'Afonseca V."/>
            <person name="Almeida S.S."/>
            <person name="Santos A.R."/>
            <person name="Soares S.C."/>
            <person name="Pinto A.C."/>
            <person name="Ali A."/>
            <person name="Dorella F.A."/>
            <person name="Rocha F."/>
            <person name="de Abreu V.A."/>
            <person name="Trost E."/>
            <person name="Tauch A."/>
            <person name="Shpigel N."/>
            <person name="Miyoshi A."/>
            <person name="Azevedo V."/>
        </authorList>
    </citation>
    <scope>NUCLEOTIDE SEQUENCE [LARGE SCALE GENOMIC DNA]</scope>
    <source>
        <strain evidence="3 4">C231</strain>
    </source>
</reference>
<dbReference type="GO" id="GO:0016887">
    <property type="term" value="F:ATP hydrolysis activity"/>
    <property type="evidence" value="ECO:0007669"/>
    <property type="project" value="InterPro"/>
</dbReference>
<feature type="domain" description="ABC transporter" evidence="2">
    <location>
        <begin position="19"/>
        <end position="71"/>
    </location>
</feature>
<dbReference type="GO" id="GO:0005524">
    <property type="term" value="F:ATP binding"/>
    <property type="evidence" value="ECO:0007669"/>
    <property type="project" value="UniProtKB-KW"/>
</dbReference>
<evidence type="ECO:0000313" key="3">
    <source>
        <dbReference type="EMBL" id="QHI00966.1"/>
    </source>
</evidence>
<keyword evidence="3" id="KW-0547">Nucleotide-binding</keyword>
<dbReference type="InterPro" id="IPR003439">
    <property type="entry name" value="ABC_transporter-like_ATP-bd"/>
</dbReference>
<accession>A0A6D2LKD8</accession>
<dbReference type="GeneID" id="93974586"/>
<dbReference type="OrthoDB" id="3282096at2"/>
<dbReference type="SUPFAM" id="SSF52540">
    <property type="entry name" value="P-loop containing nucleoside triphosphate hydrolases"/>
    <property type="match status" value="1"/>
</dbReference>
<name>A0A6D2LKD8_CORP2</name>
<dbReference type="AlphaFoldDB" id="A0A6D2LKD8"/>
<dbReference type="Pfam" id="PF00005">
    <property type="entry name" value="ABC_tran"/>
    <property type="match status" value="1"/>
</dbReference>
<dbReference type="Proteomes" id="UP000000276">
    <property type="component" value="Chromosome"/>
</dbReference>
<dbReference type="EMBL" id="CP001829">
    <property type="protein sequence ID" value="QHI00966.1"/>
    <property type="molecule type" value="Genomic_DNA"/>
</dbReference>
<dbReference type="RefSeq" id="WP_077141201.1">
    <property type="nucleotide sequence ID" value="NC_017301.2"/>
</dbReference>
<dbReference type="PANTHER" id="PTHR42734">
    <property type="entry name" value="METAL TRANSPORT SYSTEM ATP-BINDING PROTEIN TM_0124-RELATED"/>
    <property type="match status" value="1"/>
</dbReference>
<sequence length="125" mass="13259">MTSIELTDVDFSYNSCPLLNHISLRVGAGERACLVGPNGCGKSTLVNWVAAGAPPTTAHSDASGTITRDDRLVLIPNASPSKAIPVSQKPYGMKVSARWAQELFIPPCGISRCQHCLRAINGALR</sequence>
<evidence type="ECO:0000259" key="2">
    <source>
        <dbReference type="Pfam" id="PF00005"/>
    </source>
</evidence>
<dbReference type="InterPro" id="IPR050153">
    <property type="entry name" value="Metal_Ion_Import_ABC"/>
</dbReference>
<dbReference type="Gene3D" id="3.40.50.300">
    <property type="entry name" value="P-loop containing nucleotide triphosphate hydrolases"/>
    <property type="match status" value="1"/>
</dbReference>
<keyword evidence="1" id="KW-0813">Transport</keyword>
<dbReference type="KEGG" id="cpq:CPC231_05360"/>
<keyword evidence="4" id="KW-1185">Reference proteome</keyword>
<protein>
    <submittedName>
        <fullName evidence="3">ATP-binding cassette domain-containing protein</fullName>
    </submittedName>
</protein>
<keyword evidence="3" id="KW-0067">ATP-binding</keyword>
<reference evidence="3 4" key="2">
    <citation type="journal article" date="2011" name="PLoS ONE">
        <title>Evidence for reductive genome evolution and lateral acquisition of virulence functions in two Corynebacterium pseudotuberculosis strains.</title>
        <authorList>
            <person name="Ruiz J.C."/>
            <person name="D'Afonseca V."/>
            <person name="Silva A."/>
            <person name="Ali A."/>
            <person name="Pinto A.C."/>
            <person name="Santos A.R."/>
            <person name="Rocha A.A."/>
            <person name="Lopes D.O."/>
            <person name="Dorella F.A."/>
            <person name="Pacheco L.G."/>
            <person name="Costa M.P."/>
            <person name="Turk M.Z."/>
            <person name="Seyffert N."/>
            <person name="Moraes P.M."/>
            <person name="Soares S.C."/>
            <person name="Almeida S.S."/>
            <person name="Castro T.L."/>
            <person name="Abreu V.A."/>
            <person name="Trost E."/>
            <person name="Baumbach J."/>
            <person name="Tauch A."/>
            <person name="Schneider M.P."/>
            <person name="McCulloch J."/>
            <person name="Cerdeira L.T."/>
            <person name="Ramos R.T."/>
            <person name="Zerlotini A."/>
            <person name="Dominitini A."/>
            <person name="Resende D.M."/>
            <person name="Coser E.M."/>
            <person name="Oliveira L.M."/>
            <person name="Pedrosa A.L."/>
            <person name="Vieira C.U."/>
            <person name="Guimaraes C.T."/>
            <person name="Bartholomeu D.C."/>
            <person name="Oliveira D.M."/>
            <person name="Santos F.R."/>
            <person name="Rabelo E.M."/>
            <person name="Lobo F.P."/>
            <person name="Franco G.R."/>
            <person name="Costa A.F."/>
            <person name="Castro I.M."/>
            <person name="Dias S.R."/>
            <person name="Ferro J.A."/>
            <person name="Ortega J.M."/>
            <person name="Paiva L.V."/>
            <person name="Goulart L.R."/>
            <person name="Almeida J.F."/>
            <person name="Ferro M.I."/>
            <person name="Carneiro N.P."/>
            <person name="Falcao P.R."/>
            <person name="Grynberg P."/>
            <person name="Teixeira S.M."/>
            <person name="Brommonschenkel S."/>
            <person name="Oliveira S.C."/>
            <person name="Meyer R."/>
            <person name="Moore R.J."/>
            <person name="Miyoshi A."/>
            <person name="Oliveira G.C."/>
            <person name="Azevedo V."/>
        </authorList>
    </citation>
    <scope>NUCLEOTIDE SEQUENCE [LARGE SCALE GENOMIC DNA]</scope>
    <source>
        <strain evidence="3 4">C231</strain>
    </source>
</reference>